<evidence type="ECO:0000259" key="5">
    <source>
        <dbReference type="Pfam" id="PF00248"/>
    </source>
</evidence>
<keyword evidence="7" id="KW-1185">Reference proteome</keyword>
<dbReference type="VEuPathDB" id="AmoebaDB:NfTy_013170"/>
<name>A0A6A5CDY7_NAEFO</name>
<feature type="binding site" evidence="3">
    <location>
        <position position="118"/>
    </location>
    <ligand>
        <name>substrate</name>
    </ligand>
</feature>
<dbReference type="EMBL" id="VFQX01000006">
    <property type="protein sequence ID" value="KAF0983509.1"/>
    <property type="molecule type" value="Genomic_DNA"/>
</dbReference>
<dbReference type="SUPFAM" id="SSF51430">
    <property type="entry name" value="NAD(P)-linked oxidoreductase"/>
    <property type="match status" value="1"/>
</dbReference>
<proteinExistence type="predicted"/>
<evidence type="ECO:0000256" key="4">
    <source>
        <dbReference type="PIRSR" id="PIRSR000097-3"/>
    </source>
</evidence>
<evidence type="ECO:0000256" key="3">
    <source>
        <dbReference type="PIRSR" id="PIRSR000097-2"/>
    </source>
</evidence>
<protein>
    <recommendedName>
        <fullName evidence="5">NADP-dependent oxidoreductase domain-containing protein</fullName>
    </recommendedName>
</protein>
<dbReference type="GO" id="GO:0016616">
    <property type="term" value="F:oxidoreductase activity, acting on the CH-OH group of donors, NAD or NADP as acceptor"/>
    <property type="evidence" value="ECO:0007669"/>
    <property type="project" value="UniProtKB-ARBA"/>
</dbReference>
<feature type="active site" description="Proton donor" evidence="2">
    <location>
        <position position="56"/>
    </location>
</feature>
<feature type="domain" description="NADP-dependent oxidoreductase" evidence="5">
    <location>
        <begin position="23"/>
        <end position="298"/>
    </location>
</feature>
<feature type="site" description="Lowers pKa of active site Tyr" evidence="4">
    <location>
        <position position="85"/>
    </location>
</feature>
<dbReference type="VEuPathDB" id="AmoebaDB:FDP41_010574"/>
<gene>
    <name evidence="6" type="ORF">FDP41_010574</name>
</gene>
<evidence type="ECO:0000256" key="1">
    <source>
        <dbReference type="ARBA" id="ARBA00023002"/>
    </source>
</evidence>
<dbReference type="CDD" id="cd19071">
    <property type="entry name" value="AKR_AKR1-5-like"/>
    <property type="match status" value="1"/>
</dbReference>
<dbReference type="OrthoDB" id="416253at2759"/>
<accession>A0A6A5CDY7</accession>
<dbReference type="PRINTS" id="PR00069">
    <property type="entry name" value="ALDKETRDTASE"/>
</dbReference>
<dbReference type="PIRSF" id="PIRSF000097">
    <property type="entry name" value="AKR"/>
    <property type="match status" value="1"/>
</dbReference>
<keyword evidence="1" id="KW-0560">Oxidoreductase</keyword>
<dbReference type="InterPro" id="IPR023210">
    <property type="entry name" value="NADP_OxRdtase_dom"/>
</dbReference>
<sequence length="322" mass="36574">MSSPKFDSHSTLALNDGTKIPLIGLGTWRAEPQKVKQAVIAAIECGYRHIDCAELYGNEKEIGEGLQDVFDRGVVKREDLWITSKLWNTHRRPEHVRPALKKTLSELRITYLDQYLIHWPLAFQYAGNELKDYSSIVPKDEKTQVVKLDFVPLRDTWREMEQLVKDGKVRSIGVSNFSVSDVAALLSEPGISIKPAVNQIEVNPYFPNTRLIETMKSALFGEIQIVAYCPLGRGAVLEDPIIQELAQNYKRSASQIILRWGLQRGVVVLPKSTTPERIKENIQLFDFELSEEDVKRITNELGKKRKRSVDPIGSWGVSVFED</sequence>
<organism evidence="6 7">
    <name type="scientific">Naegleria fowleri</name>
    <name type="common">Brain eating amoeba</name>
    <dbReference type="NCBI Taxonomy" id="5763"/>
    <lineage>
        <taxon>Eukaryota</taxon>
        <taxon>Discoba</taxon>
        <taxon>Heterolobosea</taxon>
        <taxon>Tetramitia</taxon>
        <taxon>Eutetramitia</taxon>
        <taxon>Vahlkampfiidae</taxon>
        <taxon>Naegleria</taxon>
    </lineage>
</organism>
<dbReference type="PROSITE" id="PS00063">
    <property type="entry name" value="ALDOKETO_REDUCTASE_3"/>
    <property type="match status" value="1"/>
</dbReference>
<dbReference type="VEuPathDB" id="AmoebaDB:NF0118010"/>
<evidence type="ECO:0000256" key="2">
    <source>
        <dbReference type="PIRSR" id="PIRSR000097-1"/>
    </source>
</evidence>
<dbReference type="PANTHER" id="PTHR11732">
    <property type="entry name" value="ALDO/KETO REDUCTASE"/>
    <property type="match status" value="1"/>
</dbReference>
<dbReference type="Pfam" id="PF00248">
    <property type="entry name" value="Aldo_ket_red"/>
    <property type="match status" value="1"/>
</dbReference>
<evidence type="ECO:0000313" key="6">
    <source>
        <dbReference type="EMBL" id="KAF0983509.1"/>
    </source>
</evidence>
<dbReference type="Proteomes" id="UP000444721">
    <property type="component" value="Unassembled WGS sequence"/>
</dbReference>
<dbReference type="OMA" id="MVNQIFL"/>
<dbReference type="InterPro" id="IPR020471">
    <property type="entry name" value="AKR"/>
</dbReference>
<evidence type="ECO:0000313" key="7">
    <source>
        <dbReference type="Proteomes" id="UP000444721"/>
    </source>
</evidence>
<dbReference type="PROSITE" id="PS00798">
    <property type="entry name" value="ALDOKETO_REDUCTASE_1"/>
    <property type="match status" value="1"/>
</dbReference>
<dbReference type="RefSeq" id="XP_044568222.1">
    <property type="nucleotide sequence ID" value="XM_044700887.1"/>
</dbReference>
<reference evidence="6 7" key="1">
    <citation type="journal article" date="2019" name="Sci. Rep.">
        <title>Nanopore sequencing improves the draft genome of the human pathogenic amoeba Naegleria fowleri.</title>
        <authorList>
            <person name="Liechti N."/>
            <person name="Schurch N."/>
            <person name="Bruggmann R."/>
            <person name="Wittwer M."/>
        </authorList>
    </citation>
    <scope>NUCLEOTIDE SEQUENCE [LARGE SCALE GENOMIC DNA]</scope>
    <source>
        <strain evidence="6 7">ATCC 30894</strain>
    </source>
</reference>
<dbReference type="GeneID" id="68117789"/>
<dbReference type="Gene3D" id="3.20.20.100">
    <property type="entry name" value="NADP-dependent oxidoreductase domain"/>
    <property type="match status" value="1"/>
</dbReference>
<dbReference type="FunFam" id="3.20.20.100:FF:000002">
    <property type="entry name" value="2,5-diketo-D-gluconic acid reductase A"/>
    <property type="match status" value="1"/>
</dbReference>
<dbReference type="InterPro" id="IPR036812">
    <property type="entry name" value="NAD(P)_OxRdtase_dom_sf"/>
</dbReference>
<dbReference type="InterPro" id="IPR018170">
    <property type="entry name" value="Aldo/ket_reductase_CS"/>
</dbReference>
<comment type="caution">
    <text evidence="6">The sequence shown here is derived from an EMBL/GenBank/DDBJ whole genome shotgun (WGS) entry which is preliminary data.</text>
</comment>
<dbReference type="PROSITE" id="PS00062">
    <property type="entry name" value="ALDOKETO_REDUCTASE_2"/>
    <property type="match status" value="1"/>
</dbReference>
<dbReference type="AlphaFoldDB" id="A0A6A5CDY7"/>